<dbReference type="Gene3D" id="1.10.760.10">
    <property type="entry name" value="Cytochrome c-like domain"/>
    <property type="match status" value="1"/>
</dbReference>
<dbReference type="GO" id="GO:0009055">
    <property type="term" value="F:electron transfer activity"/>
    <property type="evidence" value="ECO:0007669"/>
    <property type="project" value="InterPro"/>
</dbReference>
<dbReference type="Gene3D" id="6.10.280.130">
    <property type="match status" value="1"/>
</dbReference>
<sequence>MKKLLYLLILLLPDVQLFAQEAAPEASNAAAPSGNILMDIVIVVFIIAALVLLAVSLVLLKTFKVLSKELLNPSQLQVRVAEPRLEYEEWAALQKSKPGFWTKLLGLKPISQEKDIMLDHEFDGIAELDNPTPAWFMWLFYATIIFAGAYLLNYHVFNWGKLQDEEYVVEMKEAKAAKDAYLSKAANLIDENTVKENKDAAVISAGQALFNTNCVACHGDKGQGVVGPNLTDEYWLHGGKINDVFKTIKYGIPDKGMISWEKTLTPKQISEISNYILSLKGTNPAGAKAPQGEKEG</sequence>
<feature type="domain" description="Cytochrome c" evidence="7">
    <location>
        <begin position="201"/>
        <end position="280"/>
    </location>
</feature>
<keyword evidence="1 4" id="KW-0349">Heme</keyword>
<keyword evidence="6" id="KW-0732">Signal</keyword>
<dbReference type="PROSITE" id="PS51007">
    <property type="entry name" value="CYTC"/>
    <property type="match status" value="1"/>
</dbReference>
<organism evidence="8 9">
    <name type="scientific">Pararcticibacter amylolyticus</name>
    <dbReference type="NCBI Taxonomy" id="2173175"/>
    <lineage>
        <taxon>Bacteria</taxon>
        <taxon>Pseudomonadati</taxon>
        <taxon>Bacteroidota</taxon>
        <taxon>Sphingobacteriia</taxon>
        <taxon>Sphingobacteriales</taxon>
        <taxon>Sphingobacteriaceae</taxon>
        <taxon>Pararcticibacter</taxon>
    </lineage>
</organism>
<evidence type="ECO:0000256" key="6">
    <source>
        <dbReference type="SAM" id="SignalP"/>
    </source>
</evidence>
<dbReference type="PANTHER" id="PTHR33751:SF1">
    <property type="entry name" value="CBB3-TYPE CYTOCHROME C OXIDASE SUBUNIT FIXP"/>
    <property type="match status" value="1"/>
</dbReference>
<dbReference type="OrthoDB" id="9811281at2"/>
<evidence type="ECO:0000256" key="3">
    <source>
        <dbReference type="ARBA" id="ARBA00023004"/>
    </source>
</evidence>
<accession>A0A2U2PCG5</accession>
<feature type="chain" id="PRO_5015712493" evidence="6">
    <location>
        <begin position="20"/>
        <end position="296"/>
    </location>
</feature>
<proteinExistence type="predicted"/>
<feature type="transmembrane region" description="Helical" evidence="5">
    <location>
        <begin position="35"/>
        <end position="60"/>
    </location>
</feature>
<reference evidence="8 9" key="1">
    <citation type="submission" date="2018-04" db="EMBL/GenBank/DDBJ databases">
        <title>Pedobacter chongqingensis sp. nov., isolated from a rottenly hemp rope.</title>
        <authorList>
            <person name="Cai Y."/>
        </authorList>
    </citation>
    <scope>NUCLEOTIDE SEQUENCE [LARGE SCALE GENOMIC DNA]</scope>
    <source>
        <strain evidence="8 9">FJ4-8</strain>
    </source>
</reference>
<dbReference type="PANTHER" id="PTHR33751">
    <property type="entry name" value="CBB3-TYPE CYTOCHROME C OXIDASE SUBUNIT FIXP"/>
    <property type="match status" value="1"/>
</dbReference>
<dbReference type="InterPro" id="IPR036909">
    <property type="entry name" value="Cyt_c-like_dom_sf"/>
</dbReference>
<evidence type="ECO:0000259" key="7">
    <source>
        <dbReference type="PROSITE" id="PS51007"/>
    </source>
</evidence>
<evidence type="ECO:0000256" key="1">
    <source>
        <dbReference type="ARBA" id="ARBA00022617"/>
    </source>
</evidence>
<keyword evidence="3 4" id="KW-0408">Iron</keyword>
<gene>
    <name evidence="8" type="ORF">DDR33_19500</name>
</gene>
<dbReference type="InterPro" id="IPR050597">
    <property type="entry name" value="Cytochrome_c_Oxidase_Subunit"/>
</dbReference>
<dbReference type="Pfam" id="PF13442">
    <property type="entry name" value="Cytochrome_CBB3"/>
    <property type="match status" value="1"/>
</dbReference>
<evidence type="ECO:0000313" key="9">
    <source>
        <dbReference type="Proteomes" id="UP000245647"/>
    </source>
</evidence>
<keyword evidence="9" id="KW-1185">Reference proteome</keyword>
<dbReference type="InterPro" id="IPR032858">
    <property type="entry name" value="CcoP_N"/>
</dbReference>
<dbReference type="RefSeq" id="WP_109417494.1">
    <property type="nucleotide sequence ID" value="NZ_QEAS01000018.1"/>
</dbReference>
<feature type="transmembrane region" description="Helical" evidence="5">
    <location>
        <begin position="135"/>
        <end position="152"/>
    </location>
</feature>
<keyword evidence="2 4" id="KW-0479">Metal-binding</keyword>
<name>A0A2U2PCG5_9SPHI</name>
<keyword evidence="5" id="KW-0472">Membrane</keyword>
<dbReference type="AlphaFoldDB" id="A0A2U2PCG5"/>
<comment type="caution">
    <text evidence="8">The sequence shown here is derived from an EMBL/GenBank/DDBJ whole genome shotgun (WGS) entry which is preliminary data.</text>
</comment>
<dbReference type="InterPro" id="IPR038414">
    <property type="entry name" value="CcoP_N_sf"/>
</dbReference>
<evidence type="ECO:0000256" key="4">
    <source>
        <dbReference type="PROSITE-ProRule" id="PRU00433"/>
    </source>
</evidence>
<evidence type="ECO:0000313" key="8">
    <source>
        <dbReference type="EMBL" id="PWG79050.1"/>
    </source>
</evidence>
<dbReference type="SUPFAM" id="SSF46626">
    <property type="entry name" value="Cytochrome c"/>
    <property type="match status" value="1"/>
</dbReference>
<protein>
    <submittedName>
        <fullName evidence="8">Cytochrome C</fullName>
    </submittedName>
</protein>
<dbReference type="Pfam" id="PF14715">
    <property type="entry name" value="FixP_N"/>
    <property type="match status" value="1"/>
</dbReference>
<dbReference type="EMBL" id="QEAS01000018">
    <property type="protein sequence ID" value="PWG79050.1"/>
    <property type="molecule type" value="Genomic_DNA"/>
</dbReference>
<dbReference type="Proteomes" id="UP000245647">
    <property type="component" value="Unassembled WGS sequence"/>
</dbReference>
<feature type="signal peptide" evidence="6">
    <location>
        <begin position="1"/>
        <end position="19"/>
    </location>
</feature>
<evidence type="ECO:0000256" key="2">
    <source>
        <dbReference type="ARBA" id="ARBA00022723"/>
    </source>
</evidence>
<evidence type="ECO:0000256" key="5">
    <source>
        <dbReference type="SAM" id="Phobius"/>
    </source>
</evidence>
<dbReference type="InterPro" id="IPR009056">
    <property type="entry name" value="Cyt_c-like_dom"/>
</dbReference>
<dbReference type="GO" id="GO:0020037">
    <property type="term" value="F:heme binding"/>
    <property type="evidence" value="ECO:0007669"/>
    <property type="project" value="InterPro"/>
</dbReference>
<keyword evidence="5" id="KW-0812">Transmembrane</keyword>
<dbReference type="GO" id="GO:0046872">
    <property type="term" value="F:metal ion binding"/>
    <property type="evidence" value="ECO:0007669"/>
    <property type="project" value="UniProtKB-KW"/>
</dbReference>
<keyword evidence="5" id="KW-1133">Transmembrane helix</keyword>